<protein>
    <recommendedName>
        <fullName evidence="3">F-box domain-containing protein</fullName>
    </recommendedName>
</protein>
<dbReference type="OrthoDB" id="3140657at2759"/>
<evidence type="ECO:0000313" key="2">
    <source>
        <dbReference type="Proteomes" id="UP000676310"/>
    </source>
</evidence>
<accession>A0A8J2I6Z3</accession>
<evidence type="ECO:0008006" key="3">
    <source>
        <dbReference type="Google" id="ProtNLM"/>
    </source>
</evidence>
<keyword evidence="2" id="KW-1185">Reference proteome</keyword>
<dbReference type="EMBL" id="CAJRGZ010000023">
    <property type="protein sequence ID" value="CAG5179338.1"/>
    <property type="molecule type" value="Genomic_DNA"/>
</dbReference>
<dbReference type="AlphaFoldDB" id="A0A8J2I6Z3"/>
<gene>
    <name evidence="1" type="ORF">ALTATR162_LOCUS9163</name>
</gene>
<dbReference type="GeneID" id="67021354"/>
<proteinExistence type="predicted"/>
<organism evidence="1 2">
    <name type="scientific">Alternaria atra</name>
    <dbReference type="NCBI Taxonomy" id="119953"/>
    <lineage>
        <taxon>Eukaryota</taxon>
        <taxon>Fungi</taxon>
        <taxon>Dikarya</taxon>
        <taxon>Ascomycota</taxon>
        <taxon>Pezizomycotina</taxon>
        <taxon>Dothideomycetes</taxon>
        <taxon>Pleosporomycetidae</taxon>
        <taxon>Pleosporales</taxon>
        <taxon>Pleosporineae</taxon>
        <taxon>Pleosporaceae</taxon>
        <taxon>Alternaria</taxon>
        <taxon>Alternaria sect. Ulocladioides</taxon>
    </lineage>
</organism>
<reference evidence="1" key="1">
    <citation type="submission" date="2021-05" db="EMBL/GenBank/DDBJ databases">
        <authorList>
            <person name="Stam R."/>
        </authorList>
    </citation>
    <scope>NUCLEOTIDE SEQUENCE</scope>
    <source>
        <strain evidence="1">CS162</strain>
    </source>
</reference>
<dbReference type="Proteomes" id="UP000676310">
    <property type="component" value="Unassembled WGS sequence"/>
</dbReference>
<name>A0A8J2I6Z3_9PLEO</name>
<sequence>MRHKKTHCTATVKGAMLELPVELQRNCIEFLSSDVTTLKAVRLINKLLNELASETLFHTVSFTNNKNSPPRFTQTANSSLRKHIRHVIITTSDDPDPRLPIYRIPTKILGAFKDAIA</sequence>
<dbReference type="RefSeq" id="XP_043172731.1">
    <property type="nucleotide sequence ID" value="XM_043316796.1"/>
</dbReference>
<evidence type="ECO:0000313" key="1">
    <source>
        <dbReference type="EMBL" id="CAG5179338.1"/>
    </source>
</evidence>
<comment type="caution">
    <text evidence="1">The sequence shown here is derived from an EMBL/GenBank/DDBJ whole genome shotgun (WGS) entry which is preliminary data.</text>
</comment>